<protein>
    <submittedName>
        <fullName evidence="1">Uncharacterized protein</fullName>
    </submittedName>
</protein>
<dbReference type="EMBL" id="SPHZ02000007">
    <property type="protein sequence ID" value="KAF0905992.1"/>
    <property type="molecule type" value="Genomic_DNA"/>
</dbReference>
<proteinExistence type="predicted"/>
<sequence>MVCLDNNGFHGGAIPELFTTHPRHRPPLEDGCCCQARTATGGKAATTTSAFWRRATAAA</sequence>
<organism evidence="1 2">
    <name type="scientific">Oryza meyeriana var. granulata</name>
    <dbReference type="NCBI Taxonomy" id="110450"/>
    <lineage>
        <taxon>Eukaryota</taxon>
        <taxon>Viridiplantae</taxon>
        <taxon>Streptophyta</taxon>
        <taxon>Embryophyta</taxon>
        <taxon>Tracheophyta</taxon>
        <taxon>Spermatophyta</taxon>
        <taxon>Magnoliopsida</taxon>
        <taxon>Liliopsida</taxon>
        <taxon>Poales</taxon>
        <taxon>Poaceae</taxon>
        <taxon>BOP clade</taxon>
        <taxon>Oryzoideae</taxon>
        <taxon>Oryzeae</taxon>
        <taxon>Oryzinae</taxon>
        <taxon>Oryza</taxon>
        <taxon>Oryza meyeriana</taxon>
    </lineage>
</organism>
<reference evidence="1 2" key="1">
    <citation type="submission" date="2019-11" db="EMBL/GenBank/DDBJ databases">
        <title>Whole genome sequence of Oryza granulata.</title>
        <authorList>
            <person name="Li W."/>
        </authorList>
    </citation>
    <scope>NUCLEOTIDE SEQUENCE [LARGE SCALE GENOMIC DNA]</scope>
    <source>
        <strain evidence="2">cv. Menghai</strain>
        <tissue evidence="1">Leaf</tissue>
    </source>
</reference>
<dbReference type="AlphaFoldDB" id="A0A6G1D0X2"/>
<evidence type="ECO:0000313" key="2">
    <source>
        <dbReference type="Proteomes" id="UP000479710"/>
    </source>
</evidence>
<gene>
    <name evidence="1" type="ORF">E2562_009013</name>
</gene>
<comment type="caution">
    <text evidence="1">The sequence shown here is derived from an EMBL/GenBank/DDBJ whole genome shotgun (WGS) entry which is preliminary data.</text>
</comment>
<evidence type="ECO:0000313" key="1">
    <source>
        <dbReference type="EMBL" id="KAF0905992.1"/>
    </source>
</evidence>
<dbReference type="Proteomes" id="UP000479710">
    <property type="component" value="Unassembled WGS sequence"/>
</dbReference>
<keyword evidence="2" id="KW-1185">Reference proteome</keyword>
<accession>A0A6G1D0X2</accession>
<name>A0A6G1D0X2_9ORYZ</name>